<evidence type="ECO:0000256" key="4">
    <source>
        <dbReference type="ARBA" id="ARBA00022519"/>
    </source>
</evidence>
<dbReference type="NCBIfam" id="TIGR02532">
    <property type="entry name" value="IV_pilin_GFxxxE"/>
    <property type="match status" value="1"/>
</dbReference>
<evidence type="ECO:0000256" key="2">
    <source>
        <dbReference type="ARBA" id="ARBA00022475"/>
    </source>
</evidence>
<proteinExistence type="predicted"/>
<comment type="subcellular location">
    <subcellularLocation>
        <location evidence="1">Cell inner membrane</location>
        <topology evidence="1">Single-pass membrane protein</topology>
    </subcellularLocation>
</comment>
<dbReference type="InterPro" id="IPR045584">
    <property type="entry name" value="Pilin-like"/>
</dbReference>
<keyword evidence="2" id="KW-1003">Cell membrane</keyword>
<accession>A0A4Z0BYF3</accession>
<evidence type="ECO:0000313" key="9">
    <source>
        <dbReference type="EMBL" id="TFZ03544.1"/>
    </source>
</evidence>
<organism evidence="9 10">
    <name type="scientific">Ramlibacter humi</name>
    <dbReference type="NCBI Taxonomy" id="2530451"/>
    <lineage>
        <taxon>Bacteria</taxon>
        <taxon>Pseudomonadati</taxon>
        <taxon>Pseudomonadota</taxon>
        <taxon>Betaproteobacteria</taxon>
        <taxon>Burkholderiales</taxon>
        <taxon>Comamonadaceae</taxon>
        <taxon>Ramlibacter</taxon>
    </lineage>
</organism>
<evidence type="ECO:0000313" key="10">
    <source>
        <dbReference type="Proteomes" id="UP000297839"/>
    </source>
</evidence>
<protein>
    <submittedName>
        <fullName evidence="9">Prepilin-type N-terminal cleavage/methylation domain-containing protein</fullName>
    </submittedName>
</protein>
<dbReference type="RefSeq" id="WP_135249168.1">
    <property type="nucleotide sequence ID" value="NZ_SMLK01000002.1"/>
</dbReference>
<reference evidence="9 10" key="1">
    <citation type="submission" date="2019-03" db="EMBL/GenBank/DDBJ databases">
        <title>Ramlibacter sp. 18x22-1, whole genome shotgun sequence.</title>
        <authorList>
            <person name="Zhang X."/>
            <person name="Feng G."/>
            <person name="Zhu H."/>
        </authorList>
    </citation>
    <scope>NUCLEOTIDE SEQUENCE [LARGE SCALE GENOMIC DNA]</scope>
    <source>
        <strain evidence="9 10">18x22-1</strain>
    </source>
</reference>
<dbReference type="Proteomes" id="UP000297839">
    <property type="component" value="Unassembled WGS sequence"/>
</dbReference>
<feature type="region of interest" description="Disordered" evidence="8">
    <location>
        <begin position="188"/>
        <end position="214"/>
    </location>
</feature>
<dbReference type="InterPro" id="IPR051621">
    <property type="entry name" value="T2SS_protein_J"/>
</dbReference>
<gene>
    <name evidence="9" type="ORF">EZ216_07680</name>
</gene>
<keyword evidence="10" id="KW-1185">Reference proteome</keyword>
<evidence type="ECO:0000256" key="3">
    <source>
        <dbReference type="ARBA" id="ARBA00022481"/>
    </source>
</evidence>
<dbReference type="PROSITE" id="PS00409">
    <property type="entry name" value="PROKAR_NTER_METHYL"/>
    <property type="match status" value="1"/>
</dbReference>
<dbReference type="PANTHER" id="PTHR39583:SF2">
    <property type="entry name" value="TYPE II SECRETION SYSTEM PROTEIN J"/>
    <property type="match status" value="1"/>
</dbReference>
<dbReference type="EMBL" id="SMLK01000002">
    <property type="protein sequence ID" value="TFZ03544.1"/>
    <property type="molecule type" value="Genomic_DNA"/>
</dbReference>
<dbReference type="Pfam" id="PF07963">
    <property type="entry name" value="N_methyl"/>
    <property type="match status" value="1"/>
</dbReference>
<evidence type="ECO:0000256" key="6">
    <source>
        <dbReference type="ARBA" id="ARBA00022989"/>
    </source>
</evidence>
<evidence type="ECO:0000256" key="1">
    <source>
        <dbReference type="ARBA" id="ARBA00004377"/>
    </source>
</evidence>
<comment type="caution">
    <text evidence="9">The sequence shown here is derived from an EMBL/GenBank/DDBJ whole genome shotgun (WGS) entry which is preliminary data.</text>
</comment>
<keyword evidence="6" id="KW-1133">Transmembrane helix</keyword>
<keyword evidence="3" id="KW-0488">Methylation</keyword>
<evidence type="ECO:0000256" key="7">
    <source>
        <dbReference type="ARBA" id="ARBA00023136"/>
    </source>
</evidence>
<dbReference type="AlphaFoldDB" id="A0A4Z0BYF3"/>
<dbReference type="SUPFAM" id="SSF54523">
    <property type="entry name" value="Pili subunits"/>
    <property type="match status" value="1"/>
</dbReference>
<keyword evidence="4" id="KW-0997">Cell inner membrane</keyword>
<dbReference type="PANTHER" id="PTHR39583">
    <property type="entry name" value="TYPE II SECRETION SYSTEM PROTEIN J-RELATED"/>
    <property type="match status" value="1"/>
</dbReference>
<sequence length="253" mass="27026">MAPARRARGFTLVELMVALFVLALIAVLSWRGLDGMVRAQEQTRTRADEVQALQVGLAQWTADLDALVQLPQITALDWNGRVLRLTRRSPGAQAEGVVVVGWARRAGGGAPRWMRWQSPPLTTRGQVDQAWSRADAWAQDQAGTGSANEVAITGLLDWQVFFYRADAWTNPLSSDATQQVTVTPTIPVTGTGTTAATGTTPDTATAAQQTTSGTRTAQLPDGVRIVLNLAPGQAISGELTRDWVRPTVGGGKS</sequence>
<dbReference type="GO" id="GO:0005886">
    <property type="term" value="C:plasma membrane"/>
    <property type="evidence" value="ECO:0007669"/>
    <property type="project" value="UniProtKB-SubCell"/>
</dbReference>
<evidence type="ECO:0000256" key="5">
    <source>
        <dbReference type="ARBA" id="ARBA00022692"/>
    </source>
</evidence>
<dbReference type="InterPro" id="IPR012902">
    <property type="entry name" value="N_methyl_site"/>
</dbReference>
<dbReference type="OrthoDB" id="9151668at2"/>
<evidence type="ECO:0000256" key="8">
    <source>
        <dbReference type="SAM" id="MobiDB-lite"/>
    </source>
</evidence>
<name>A0A4Z0BYF3_9BURK</name>
<keyword evidence="7" id="KW-0472">Membrane</keyword>
<keyword evidence="5" id="KW-0812">Transmembrane</keyword>